<proteinExistence type="predicted"/>
<dbReference type="AlphaFoldDB" id="A0A8S1YCZ0"/>
<feature type="transmembrane region" description="Helical" evidence="1">
    <location>
        <begin position="258"/>
        <end position="281"/>
    </location>
</feature>
<evidence type="ECO:0000313" key="2">
    <source>
        <dbReference type="EMBL" id="CAD8211650.1"/>
    </source>
</evidence>
<keyword evidence="1" id="KW-0812">Transmembrane</keyword>
<evidence type="ECO:0000256" key="1">
    <source>
        <dbReference type="SAM" id="Phobius"/>
    </source>
</evidence>
<reference evidence="2" key="1">
    <citation type="submission" date="2021-01" db="EMBL/GenBank/DDBJ databases">
        <authorList>
            <consortium name="Genoscope - CEA"/>
            <person name="William W."/>
        </authorList>
    </citation>
    <scope>NUCLEOTIDE SEQUENCE</scope>
</reference>
<keyword evidence="3" id="KW-1185">Reference proteome</keyword>
<dbReference type="EMBL" id="CAJJDP010000157">
    <property type="protein sequence ID" value="CAD8211650.1"/>
    <property type="molecule type" value="Genomic_DNA"/>
</dbReference>
<evidence type="ECO:0008006" key="4">
    <source>
        <dbReference type="Google" id="ProtNLM"/>
    </source>
</evidence>
<dbReference type="Proteomes" id="UP000683925">
    <property type="component" value="Unassembled WGS sequence"/>
</dbReference>
<gene>
    <name evidence="2" type="ORF">POCTA_138.1.T1550025</name>
</gene>
<accession>A0A8S1YCZ0</accession>
<feature type="transmembrane region" description="Helical" evidence="1">
    <location>
        <begin position="16"/>
        <end position="36"/>
    </location>
</feature>
<protein>
    <recommendedName>
        <fullName evidence="4">Transmembrane protein</fullName>
    </recommendedName>
</protein>
<sequence length="354" mass="42417">MPNSKSNLLIKTQRKQIPIIFVILQSILLINLIFVIDQSTIMLLLNIAQQDCNSCNYKQKPVNKKTWNLLLKEKTHQEHILTLIFKQQKSKSPLILYRGKIEYKINFNIKEDFLHLDRYNFEQFYFEFLAILICHNVTSFQKCLLRCHISFQQGRYSDNRIFKKFNQLTGNLGYYFENIKLDFQQFQFNNLTILKMILKKCQFEKDKLQKILLSLNSRSIQVVYIDLSQCDQRFTTQEQTELSRNLERKRIYVFIKTWFIKIIKTQLFYIIYFLCLLLRLISLASTMKTSLSTILITINIGVYRKDSIYKTAEFVSIQSKYIFFTVYIRFGWNNMKIHIIFLGQGMLSFLKFIL</sequence>
<keyword evidence="1" id="KW-0472">Membrane</keyword>
<keyword evidence="1" id="KW-1133">Transmembrane helix</keyword>
<name>A0A8S1YCZ0_PAROT</name>
<comment type="caution">
    <text evidence="2">The sequence shown here is derived from an EMBL/GenBank/DDBJ whole genome shotgun (WGS) entry which is preliminary data.</text>
</comment>
<organism evidence="2 3">
    <name type="scientific">Paramecium octaurelia</name>
    <dbReference type="NCBI Taxonomy" id="43137"/>
    <lineage>
        <taxon>Eukaryota</taxon>
        <taxon>Sar</taxon>
        <taxon>Alveolata</taxon>
        <taxon>Ciliophora</taxon>
        <taxon>Intramacronucleata</taxon>
        <taxon>Oligohymenophorea</taxon>
        <taxon>Peniculida</taxon>
        <taxon>Parameciidae</taxon>
        <taxon>Paramecium</taxon>
    </lineage>
</organism>
<evidence type="ECO:0000313" key="3">
    <source>
        <dbReference type="Proteomes" id="UP000683925"/>
    </source>
</evidence>